<gene>
    <name evidence="1" type="ORF">ACE5LO_26890</name>
</gene>
<comment type="caution">
    <text evidence="1">The sequence shown here is derived from an EMBL/GenBank/DDBJ whole genome shotgun (WGS) entry which is preliminary data.</text>
</comment>
<proteinExistence type="predicted"/>
<organism evidence="1 2">
    <name type="scientific">Paenibacillus medicaginis</name>
    <dbReference type="NCBI Taxonomy" id="1470560"/>
    <lineage>
        <taxon>Bacteria</taxon>
        <taxon>Bacillati</taxon>
        <taxon>Bacillota</taxon>
        <taxon>Bacilli</taxon>
        <taxon>Bacillales</taxon>
        <taxon>Paenibacillaceae</taxon>
        <taxon>Paenibacillus</taxon>
    </lineage>
</organism>
<dbReference type="Proteomes" id="UP001580430">
    <property type="component" value="Unassembled WGS sequence"/>
</dbReference>
<dbReference type="EMBL" id="JBHIRY010000055">
    <property type="protein sequence ID" value="MFB5763990.1"/>
    <property type="molecule type" value="Genomic_DNA"/>
</dbReference>
<sequence>MTGLTGMTGATGVTGPTAPNVTANYQYSSGAAFTTSTPAVFPLIGVTGDGTAITQNGNGTLTLAPNQAYMVDFSVDASIPPASTAGAFVSLNGTNVVGSGVTTFNSTAASQPTFLSSNAIVRTGGTAGTLALNVQGSQATQFGAPAFSVIKIA</sequence>
<keyword evidence="2" id="KW-1185">Reference proteome</keyword>
<name>A0ABV5CBN4_9BACL</name>
<dbReference type="Gene3D" id="2.60.120.40">
    <property type="match status" value="1"/>
</dbReference>
<reference evidence="1 2" key="1">
    <citation type="submission" date="2024-09" db="EMBL/GenBank/DDBJ databases">
        <title>Paenibacillus zeirhizospherea sp. nov., isolated from surface of the maize (Zea mays) roots in a horticulture field, Hungary.</title>
        <authorList>
            <person name="Marton D."/>
            <person name="Farkas M."/>
            <person name="Bedics A."/>
            <person name="Toth E."/>
            <person name="Tancsics A."/>
            <person name="Boka K."/>
            <person name="Marati G."/>
            <person name="Kriszt B."/>
            <person name="Cserhati M."/>
        </authorList>
    </citation>
    <scope>NUCLEOTIDE SEQUENCE [LARGE SCALE GENOMIC DNA]</scope>
    <source>
        <strain evidence="1 2">JCM 18446</strain>
    </source>
</reference>
<evidence type="ECO:0000313" key="1">
    <source>
        <dbReference type="EMBL" id="MFB5763990.1"/>
    </source>
</evidence>
<dbReference type="InterPro" id="IPR008983">
    <property type="entry name" value="Tumour_necrosis_fac-like_dom"/>
</dbReference>
<accession>A0ABV5CBN4</accession>
<protein>
    <recommendedName>
        <fullName evidence="3">BclA C-terminal domain-containing protein</fullName>
    </recommendedName>
</protein>
<evidence type="ECO:0008006" key="3">
    <source>
        <dbReference type="Google" id="ProtNLM"/>
    </source>
</evidence>
<evidence type="ECO:0000313" key="2">
    <source>
        <dbReference type="Proteomes" id="UP001580430"/>
    </source>
</evidence>